<keyword evidence="2 3" id="KW-0346">Stress response</keyword>
<organism evidence="6 7">
    <name type="scientific">Candidatus Polarisedimenticola svalbardensis</name>
    <dbReference type="NCBI Taxonomy" id="2886004"/>
    <lineage>
        <taxon>Bacteria</taxon>
        <taxon>Pseudomonadati</taxon>
        <taxon>Acidobacteriota</taxon>
        <taxon>Candidatus Polarisedimenticolia</taxon>
        <taxon>Candidatus Polarisedimenticolales</taxon>
        <taxon>Candidatus Polarisedimenticolaceae</taxon>
        <taxon>Candidatus Polarisedimenticola</taxon>
    </lineage>
</organism>
<evidence type="ECO:0000256" key="4">
    <source>
        <dbReference type="SAM" id="MobiDB-lite"/>
    </source>
</evidence>
<dbReference type="InterPro" id="IPR047575">
    <property type="entry name" value="Sm"/>
</dbReference>
<dbReference type="PROSITE" id="PS52002">
    <property type="entry name" value="SM"/>
    <property type="match status" value="1"/>
</dbReference>
<reference evidence="6 7" key="1">
    <citation type="submission" date="2020-08" db="EMBL/GenBank/DDBJ databases">
        <title>Acidobacteriota in marine sediments use diverse sulfur dissimilation pathways.</title>
        <authorList>
            <person name="Wasmund K."/>
        </authorList>
    </citation>
    <scope>NUCLEOTIDE SEQUENCE [LARGE SCALE GENOMIC DNA]</scope>
    <source>
        <strain evidence="6">MAG AM4</strain>
    </source>
</reference>
<protein>
    <recommendedName>
        <fullName evidence="3">RNA-binding protein Hfq</fullName>
    </recommendedName>
</protein>
<comment type="function">
    <text evidence="3">RNA chaperone that binds small regulatory RNA (sRNAs) and mRNAs to facilitate mRNA translational regulation in response to envelope stress, environmental stress and changes in metabolite concentrations. Also binds with high specificity to tRNAs.</text>
</comment>
<dbReference type="Proteomes" id="UP000648239">
    <property type="component" value="Unassembled WGS sequence"/>
</dbReference>
<dbReference type="GO" id="GO:0043487">
    <property type="term" value="P:regulation of RNA stability"/>
    <property type="evidence" value="ECO:0007669"/>
    <property type="project" value="TreeGrafter"/>
</dbReference>
<evidence type="ECO:0000313" key="7">
    <source>
        <dbReference type="Proteomes" id="UP000648239"/>
    </source>
</evidence>
<feature type="domain" description="Sm" evidence="5">
    <location>
        <begin position="10"/>
        <end position="70"/>
    </location>
</feature>
<gene>
    <name evidence="3 6" type="primary">hfq</name>
    <name evidence="6" type="ORF">IFK94_00595</name>
</gene>
<evidence type="ECO:0000313" key="6">
    <source>
        <dbReference type="EMBL" id="MBD3866599.1"/>
    </source>
</evidence>
<evidence type="ECO:0000256" key="2">
    <source>
        <dbReference type="ARBA" id="ARBA00023016"/>
    </source>
</evidence>
<dbReference type="HAMAP" id="MF_00436">
    <property type="entry name" value="Hfq"/>
    <property type="match status" value="1"/>
</dbReference>
<comment type="caution">
    <text evidence="6">The sequence shown here is derived from an EMBL/GenBank/DDBJ whole genome shotgun (WGS) entry which is preliminary data.</text>
</comment>
<dbReference type="NCBIfam" id="TIGR02383">
    <property type="entry name" value="Hfq"/>
    <property type="match status" value="1"/>
</dbReference>
<comment type="similarity">
    <text evidence="3">Belongs to the Hfq family.</text>
</comment>
<dbReference type="Pfam" id="PF17209">
    <property type="entry name" value="Hfq"/>
    <property type="match status" value="1"/>
</dbReference>
<dbReference type="AlphaFoldDB" id="A0A8J7CDD5"/>
<dbReference type="GO" id="GO:0005829">
    <property type="term" value="C:cytosol"/>
    <property type="evidence" value="ECO:0007669"/>
    <property type="project" value="TreeGrafter"/>
</dbReference>
<dbReference type="CDD" id="cd01716">
    <property type="entry name" value="Hfq"/>
    <property type="match status" value="1"/>
</dbReference>
<comment type="subunit">
    <text evidence="3">Homohexamer.</text>
</comment>
<accession>A0A8J7CDD5</accession>
<evidence type="ECO:0000256" key="3">
    <source>
        <dbReference type="HAMAP-Rule" id="MF_00436"/>
    </source>
</evidence>
<dbReference type="GO" id="GO:0006355">
    <property type="term" value="P:regulation of DNA-templated transcription"/>
    <property type="evidence" value="ECO:0007669"/>
    <property type="project" value="InterPro"/>
</dbReference>
<dbReference type="Gene3D" id="2.30.30.100">
    <property type="match status" value="1"/>
</dbReference>
<feature type="region of interest" description="Disordered" evidence="4">
    <location>
        <begin position="67"/>
        <end position="88"/>
    </location>
</feature>
<dbReference type="PANTHER" id="PTHR34772">
    <property type="entry name" value="RNA-BINDING PROTEIN HFQ"/>
    <property type="match status" value="1"/>
</dbReference>
<dbReference type="GO" id="GO:0045974">
    <property type="term" value="P:regulation of translation, ncRNA-mediated"/>
    <property type="evidence" value="ECO:0007669"/>
    <property type="project" value="TreeGrafter"/>
</dbReference>
<dbReference type="InterPro" id="IPR010920">
    <property type="entry name" value="LSM_dom_sf"/>
</dbReference>
<evidence type="ECO:0000256" key="1">
    <source>
        <dbReference type="ARBA" id="ARBA00022884"/>
    </source>
</evidence>
<dbReference type="SUPFAM" id="SSF50182">
    <property type="entry name" value="Sm-like ribonucleoproteins"/>
    <property type="match status" value="1"/>
</dbReference>
<sequence>MQVEKNDLQNEFFNNARKDRATVNIFLSNGKKLVGRICSFDKFTVLLDGEYGEQIIYKHAISTVGIAHGGSGNRGRNQSRPPREQPTS</sequence>
<keyword evidence="1 3" id="KW-0694">RNA-binding</keyword>
<dbReference type="EMBL" id="JACXWD010000001">
    <property type="protein sequence ID" value="MBD3866599.1"/>
    <property type="molecule type" value="Genomic_DNA"/>
</dbReference>
<dbReference type="InterPro" id="IPR005001">
    <property type="entry name" value="Hfq"/>
</dbReference>
<dbReference type="PANTHER" id="PTHR34772:SF1">
    <property type="entry name" value="RNA-BINDING PROTEIN HFQ"/>
    <property type="match status" value="1"/>
</dbReference>
<name>A0A8J7CDD5_9BACT</name>
<dbReference type="GO" id="GO:0003723">
    <property type="term" value="F:RNA binding"/>
    <property type="evidence" value="ECO:0007669"/>
    <property type="project" value="UniProtKB-UniRule"/>
</dbReference>
<evidence type="ECO:0000259" key="5">
    <source>
        <dbReference type="PROSITE" id="PS52002"/>
    </source>
</evidence>
<proteinExistence type="inferred from homology"/>